<reference evidence="1" key="1">
    <citation type="submission" date="2014-09" db="EMBL/GenBank/DDBJ databases">
        <authorList>
            <person name="Magalhaes I.L.F."/>
            <person name="Oliveira U."/>
            <person name="Santos F.R."/>
            <person name="Vidigal T.H.D.A."/>
            <person name="Brescovit A.D."/>
            <person name="Santos A.J."/>
        </authorList>
    </citation>
    <scope>NUCLEOTIDE SEQUENCE</scope>
    <source>
        <tissue evidence="1">Shoot tissue taken approximately 20 cm above the soil surface</tissue>
    </source>
</reference>
<evidence type="ECO:0000313" key="1">
    <source>
        <dbReference type="EMBL" id="JAE39271.1"/>
    </source>
</evidence>
<reference evidence="1" key="2">
    <citation type="journal article" date="2015" name="Data Brief">
        <title>Shoot transcriptome of the giant reed, Arundo donax.</title>
        <authorList>
            <person name="Barrero R.A."/>
            <person name="Guerrero F.D."/>
            <person name="Moolhuijzen P."/>
            <person name="Goolsby J.A."/>
            <person name="Tidwell J."/>
            <person name="Bellgard S.E."/>
            <person name="Bellgard M.I."/>
        </authorList>
    </citation>
    <scope>NUCLEOTIDE SEQUENCE</scope>
    <source>
        <tissue evidence="1">Shoot tissue taken approximately 20 cm above the soil surface</tissue>
    </source>
</reference>
<proteinExistence type="predicted"/>
<protein>
    <submittedName>
        <fullName evidence="1">Uncharacterized protein</fullName>
    </submittedName>
</protein>
<dbReference type="AlphaFoldDB" id="A0A0A9HWJ6"/>
<organism evidence="1">
    <name type="scientific">Arundo donax</name>
    <name type="common">Giant reed</name>
    <name type="synonym">Donax arundinaceus</name>
    <dbReference type="NCBI Taxonomy" id="35708"/>
    <lineage>
        <taxon>Eukaryota</taxon>
        <taxon>Viridiplantae</taxon>
        <taxon>Streptophyta</taxon>
        <taxon>Embryophyta</taxon>
        <taxon>Tracheophyta</taxon>
        <taxon>Spermatophyta</taxon>
        <taxon>Magnoliopsida</taxon>
        <taxon>Liliopsida</taxon>
        <taxon>Poales</taxon>
        <taxon>Poaceae</taxon>
        <taxon>PACMAD clade</taxon>
        <taxon>Arundinoideae</taxon>
        <taxon>Arundineae</taxon>
        <taxon>Arundo</taxon>
    </lineage>
</organism>
<name>A0A0A9HWJ6_ARUDO</name>
<dbReference type="EMBL" id="GBRH01158625">
    <property type="protein sequence ID" value="JAE39271.1"/>
    <property type="molecule type" value="Transcribed_RNA"/>
</dbReference>
<accession>A0A0A9HWJ6</accession>
<sequence>MFMVYSFTPSEVVSSTYFPSLVTPATRVCCTRNGHGIS</sequence>